<dbReference type="RefSeq" id="WP_087008881.1">
    <property type="nucleotide sequence ID" value="NZ_FWFF01000020.1"/>
</dbReference>
<dbReference type="InterPro" id="IPR050194">
    <property type="entry name" value="Glycosyltransferase_grp1"/>
</dbReference>
<reference evidence="7" key="1">
    <citation type="submission" date="2017-02" db="EMBL/GenBank/DDBJ databases">
        <authorList>
            <person name="Dridi B."/>
        </authorList>
    </citation>
    <scope>NUCLEOTIDE SEQUENCE [LARGE SCALE GENOMIC DNA]</scope>
    <source>
        <strain evidence="7">B Co 03.10</strain>
    </source>
</reference>
<keyword evidence="2 6" id="KW-0328">Glycosyltransferase</keyword>
<dbReference type="InterPro" id="IPR028098">
    <property type="entry name" value="Glyco_trans_4-like_N"/>
</dbReference>
<dbReference type="Pfam" id="PF13692">
    <property type="entry name" value="Glyco_trans_1_4"/>
    <property type="match status" value="1"/>
</dbReference>
<evidence type="ECO:0000256" key="4">
    <source>
        <dbReference type="SAM" id="MobiDB-lite"/>
    </source>
</evidence>
<dbReference type="Gene3D" id="3.40.50.2000">
    <property type="entry name" value="Glycogen Phosphorylase B"/>
    <property type="match status" value="2"/>
</dbReference>
<protein>
    <recommendedName>
        <fullName evidence="1">D-inositol 3-phosphate glycosyltransferase</fullName>
    </recommendedName>
</protein>
<gene>
    <name evidence="6" type="ORF">FM105_13055</name>
</gene>
<dbReference type="Pfam" id="PF13579">
    <property type="entry name" value="Glyco_trans_4_4"/>
    <property type="match status" value="1"/>
</dbReference>
<dbReference type="Proteomes" id="UP000196581">
    <property type="component" value="Unassembled WGS sequence"/>
</dbReference>
<keyword evidence="3 6" id="KW-0808">Transferase</keyword>
<organism evidence="6 7">
    <name type="scientific">Brevibacterium yomogidense</name>
    <dbReference type="NCBI Taxonomy" id="946573"/>
    <lineage>
        <taxon>Bacteria</taxon>
        <taxon>Bacillati</taxon>
        <taxon>Actinomycetota</taxon>
        <taxon>Actinomycetes</taxon>
        <taxon>Micrococcales</taxon>
        <taxon>Brevibacteriaceae</taxon>
        <taxon>Brevibacterium</taxon>
    </lineage>
</organism>
<evidence type="ECO:0000256" key="2">
    <source>
        <dbReference type="ARBA" id="ARBA00022676"/>
    </source>
</evidence>
<evidence type="ECO:0000256" key="3">
    <source>
        <dbReference type="ARBA" id="ARBA00022679"/>
    </source>
</evidence>
<dbReference type="GO" id="GO:0016758">
    <property type="term" value="F:hexosyltransferase activity"/>
    <property type="evidence" value="ECO:0007669"/>
    <property type="project" value="TreeGrafter"/>
</dbReference>
<dbReference type="EMBL" id="FWFF01000020">
    <property type="protein sequence ID" value="SLN00600.1"/>
    <property type="molecule type" value="Genomic_DNA"/>
</dbReference>
<proteinExistence type="predicted"/>
<sequence>MRIVVLSLHTSPAAQPGTGDAGGLNVYVAHTAAHLVRAGHAVDILTADPGIADAPAAVDLGEGVRLHTVAVQATSKDEMGAEAAQIARRIADDPDLSTLLRQADVVWAHYWVSGLVACELREIAAAATADSVTDPTTNPTTSHATDPTPTRPALAMSFHTIAAVKDRDLGEAREPAARLAAEDRIAATADVLLANTASEAHDMAALLHAPPARIRIVAPGVDTDTFRPGPVQVARRAIGMESADLLVLCVGRMQYVKGTDILLDALSDIAVTEPVLAGRTRVVMLGGASGEADESGMQEAARTSAAGSLVEFREPVPARVLADWYRAADLVVVPSRSESFGFVAAEAVASGTPVLASQVGGLTHIVRPGESGVLVADRSRYTWAHAIVTLLADPLGRTRLAAGAVAMREELSWETAEAGMLDVLMELAAPSGAVGEDEGRSA</sequence>
<evidence type="ECO:0000313" key="6">
    <source>
        <dbReference type="EMBL" id="SLN00600.1"/>
    </source>
</evidence>
<feature type="domain" description="Glycosyltransferase subfamily 4-like N-terminal" evidence="5">
    <location>
        <begin position="22"/>
        <end position="220"/>
    </location>
</feature>
<dbReference type="PANTHER" id="PTHR45947:SF3">
    <property type="entry name" value="SULFOQUINOVOSYL TRANSFERASE SQD2"/>
    <property type="match status" value="1"/>
</dbReference>
<evidence type="ECO:0000313" key="7">
    <source>
        <dbReference type="Proteomes" id="UP000196581"/>
    </source>
</evidence>
<name>A0A1X6XNE5_9MICO</name>
<feature type="region of interest" description="Disordered" evidence="4">
    <location>
        <begin position="130"/>
        <end position="152"/>
    </location>
</feature>
<dbReference type="PANTHER" id="PTHR45947">
    <property type="entry name" value="SULFOQUINOVOSYL TRANSFERASE SQD2"/>
    <property type="match status" value="1"/>
</dbReference>
<feature type="compositionally biased region" description="Polar residues" evidence="4">
    <location>
        <begin position="130"/>
        <end position="148"/>
    </location>
</feature>
<dbReference type="AlphaFoldDB" id="A0A1X6XNE5"/>
<evidence type="ECO:0000259" key="5">
    <source>
        <dbReference type="Pfam" id="PF13579"/>
    </source>
</evidence>
<evidence type="ECO:0000256" key="1">
    <source>
        <dbReference type="ARBA" id="ARBA00021292"/>
    </source>
</evidence>
<accession>A0A1X6XNE5</accession>
<dbReference type="SUPFAM" id="SSF53756">
    <property type="entry name" value="UDP-Glycosyltransferase/glycogen phosphorylase"/>
    <property type="match status" value="1"/>
</dbReference>
<dbReference type="GO" id="GO:1901137">
    <property type="term" value="P:carbohydrate derivative biosynthetic process"/>
    <property type="evidence" value="ECO:0007669"/>
    <property type="project" value="UniProtKB-ARBA"/>
</dbReference>
<keyword evidence="7" id="KW-1185">Reference proteome</keyword>